<dbReference type="Proteomes" id="UP000484255">
    <property type="component" value="Unassembled WGS sequence"/>
</dbReference>
<organism evidence="1 2">
    <name type="scientific">Ideonella livida</name>
    <dbReference type="NCBI Taxonomy" id="2707176"/>
    <lineage>
        <taxon>Bacteria</taxon>
        <taxon>Pseudomonadati</taxon>
        <taxon>Pseudomonadota</taxon>
        <taxon>Betaproteobacteria</taxon>
        <taxon>Burkholderiales</taxon>
        <taxon>Sphaerotilaceae</taxon>
        <taxon>Ideonella</taxon>
    </lineage>
</organism>
<protein>
    <submittedName>
        <fullName evidence="1">Uncharacterized protein</fullName>
    </submittedName>
</protein>
<evidence type="ECO:0000313" key="1">
    <source>
        <dbReference type="EMBL" id="NDY90655.1"/>
    </source>
</evidence>
<accession>A0A7C9PFM7</accession>
<name>A0A7C9PFM7_9BURK</name>
<dbReference type="EMBL" id="JAAGOH010000004">
    <property type="protein sequence ID" value="NDY90655.1"/>
    <property type="molecule type" value="Genomic_DNA"/>
</dbReference>
<evidence type="ECO:0000313" key="2">
    <source>
        <dbReference type="Proteomes" id="UP000484255"/>
    </source>
</evidence>
<gene>
    <name evidence="1" type="ORF">G3A44_05520</name>
</gene>
<reference evidence="1 2" key="1">
    <citation type="submission" date="2020-02" db="EMBL/GenBank/DDBJ databases">
        <title>Ideonella bacterium strain TBM-1.</title>
        <authorList>
            <person name="Chen W.-M."/>
        </authorList>
    </citation>
    <scope>NUCLEOTIDE SEQUENCE [LARGE SCALE GENOMIC DNA]</scope>
    <source>
        <strain evidence="1 2">TBM-1</strain>
    </source>
</reference>
<sequence>MPTLWPAPWLAFWLMVSLGTLPACSLPLAPLPSRPAWIDAPGEGVSASAGLHVMGRAAQEALAITRARDELAKRLGVRLSSVQQTQETVIGERHSSVSQREVREEVEGQTVRSRVQAKWLDPHGTLWVWVVPIP</sequence>
<proteinExistence type="predicted"/>
<keyword evidence="2" id="KW-1185">Reference proteome</keyword>
<comment type="caution">
    <text evidence="1">The sequence shown here is derived from an EMBL/GenBank/DDBJ whole genome shotgun (WGS) entry which is preliminary data.</text>
</comment>
<dbReference type="RefSeq" id="WP_163456506.1">
    <property type="nucleotide sequence ID" value="NZ_JAAGOH010000004.1"/>
</dbReference>
<dbReference type="AlphaFoldDB" id="A0A7C9PFM7"/>